<comment type="caution">
    <text evidence="4">The sequence shown here is derived from an EMBL/GenBank/DDBJ whole genome shotgun (WGS) entry which is preliminary data.</text>
</comment>
<reference evidence="5" key="1">
    <citation type="submission" date="2017-09" db="EMBL/GenBank/DDBJ databases">
        <title>Depth-based differentiation of microbial function through sediment-hosted aquifers and enrichment of novel symbionts in the deep terrestrial subsurface.</title>
        <authorList>
            <person name="Probst A.J."/>
            <person name="Ladd B."/>
            <person name="Jarett J.K."/>
            <person name="Geller-Mcgrath D.E."/>
            <person name="Sieber C.M.K."/>
            <person name="Emerson J.B."/>
            <person name="Anantharaman K."/>
            <person name="Thomas B.C."/>
            <person name="Malmstrom R."/>
            <person name="Stieglmeier M."/>
            <person name="Klingl A."/>
            <person name="Woyke T."/>
            <person name="Ryan C.M."/>
            <person name="Banfield J.F."/>
        </authorList>
    </citation>
    <scope>NUCLEOTIDE SEQUENCE [LARGE SCALE GENOMIC DNA]</scope>
</reference>
<dbReference type="PANTHER" id="PTHR46401">
    <property type="entry name" value="GLYCOSYLTRANSFERASE WBBK-RELATED"/>
    <property type="match status" value="1"/>
</dbReference>
<protein>
    <recommendedName>
        <fullName evidence="6">Glycosyltransferase family 1 protein</fullName>
    </recommendedName>
</protein>
<dbReference type="InterPro" id="IPR001296">
    <property type="entry name" value="Glyco_trans_1"/>
</dbReference>
<dbReference type="InterPro" id="IPR028098">
    <property type="entry name" value="Glyco_trans_4-like_N"/>
</dbReference>
<dbReference type="AlphaFoldDB" id="A0A2M7D605"/>
<organism evidence="4 5">
    <name type="scientific">Candidatus Portnoybacteria bacterium CG02_land_8_20_14_3_00_45_8</name>
    <dbReference type="NCBI Taxonomy" id="1974807"/>
    <lineage>
        <taxon>Bacteria</taxon>
        <taxon>Candidatus Portnoyibacteriota</taxon>
    </lineage>
</organism>
<dbReference type="GO" id="GO:0009103">
    <property type="term" value="P:lipopolysaccharide biosynthetic process"/>
    <property type="evidence" value="ECO:0007669"/>
    <property type="project" value="TreeGrafter"/>
</dbReference>
<accession>A0A2M7D605</accession>
<evidence type="ECO:0000256" key="1">
    <source>
        <dbReference type="ARBA" id="ARBA00022679"/>
    </source>
</evidence>
<dbReference type="Pfam" id="PF00534">
    <property type="entry name" value="Glycos_transf_1"/>
    <property type="match status" value="1"/>
</dbReference>
<dbReference type="CDD" id="cd03809">
    <property type="entry name" value="GT4_MtfB-like"/>
    <property type="match status" value="1"/>
</dbReference>
<dbReference type="EMBL" id="PEUE01000046">
    <property type="protein sequence ID" value="PIV38459.1"/>
    <property type="molecule type" value="Genomic_DNA"/>
</dbReference>
<proteinExistence type="predicted"/>
<evidence type="ECO:0000313" key="5">
    <source>
        <dbReference type="Proteomes" id="UP000229247"/>
    </source>
</evidence>
<keyword evidence="1" id="KW-0808">Transferase</keyword>
<dbReference type="SUPFAM" id="SSF53756">
    <property type="entry name" value="UDP-Glycosyltransferase/glycogen phosphorylase"/>
    <property type="match status" value="1"/>
</dbReference>
<feature type="domain" description="Glycosyl transferase family 1" evidence="2">
    <location>
        <begin position="239"/>
        <end position="392"/>
    </location>
</feature>
<evidence type="ECO:0000259" key="3">
    <source>
        <dbReference type="Pfam" id="PF13439"/>
    </source>
</evidence>
<dbReference type="Gene3D" id="3.40.50.2000">
    <property type="entry name" value="Glycogen Phosphorylase B"/>
    <property type="match status" value="2"/>
</dbReference>
<sequence length="415" mass="47652">MTIGINAAAALKQPRTGVEEYTYQLIKHLTMLPEAREHRFLLYLPRSKGYSSSEAKRVEKSDGKVLDFAPLALHSNNNTEKRIFDLPLPDNFEIKILYWPLPFLWTQIRLAWEMLWCSPEILFIPVHILPFLAPKKSIVTIHGLEYEYFPEHYPLWHRRYLRWSTKYAVRQAAKIIAISANTKQDLIKLYGAESEKIEVVHHGVSFCHSEAVGRGISHECGSCIREGSFPRHGGVRMTGKDPYILYIGRVETKKNIQGLLEAYKILKEKYNIPHQLVLAGARGYGYEDIKFKIKNLKLKIIELGYISEEEKWQLLSDADLFVFPSFYEGFGLPVLEAQVAGVPVVCSDNSSLREITGRGALLVNPRNNLQIVEAIKQAIDDNVLRDKLRQSGWENIKRFDWEKCARETLSILLGK</sequence>
<evidence type="ECO:0000313" key="4">
    <source>
        <dbReference type="EMBL" id="PIV38459.1"/>
    </source>
</evidence>
<dbReference type="PANTHER" id="PTHR46401:SF2">
    <property type="entry name" value="GLYCOSYLTRANSFERASE WBBK-RELATED"/>
    <property type="match status" value="1"/>
</dbReference>
<gene>
    <name evidence="4" type="ORF">COS30_01960</name>
</gene>
<feature type="domain" description="Glycosyltransferase subfamily 4-like N-terminal" evidence="3">
    <location>
        <begin position="17"/>
        <end position="204"/>
    </location>
</feature>
<name>A0A2M7D605_9BACT</name>
<evidence type="ECO:0008006" key="6">
    <source>
        <dbReference type="Google" id="ProtNLM"/>
    </source>
</evidence>
<dbReference type="Pfam" id="PF13439">
    <property type="entry name" value="Glyco_transf_4"/>
    <property type="match status" value="1"/>
</dbReference>
<dbReference type="GO" id="GO:0016757">
    <property type="term" value="F:glycosyltransferase activity"/>
    <property type="evidence" value="ECO:0007669"/>
    <property type="project" value="InterPro"/>
</dbReference>
<dbReference type="Proteomes" id="UP000229247">
    <property type="component" value="Unassembled WGS sequence"/>
</dbReference>
<evidence type="ECO:0000259" key="2">
    <source>
        <dbReference type="Pfam" id="PF00534"/>
    </source>
</evidence>